<keyword evidence="2" id="KW-1185">Reference proteome</keyword>
<proteinExistence type="predicted"/>
<protein>
    <submittedName>
        <fullName evidence="1">Uncharacterized protein</fullName>
    </submittedName>
</protein>
<accession>A0A7I8KRK5</accession>
<sequence>MLLNIYRNFIISSYGFCLPCLHPFQDCLKLEVI</sequence>
<gene>
    <name evidence="1" type="ORF">SI8410_07010752</name>
</gene>
<evidence type="ECO:0000313" key="2">
    <source>
        <dbReference type="Proteomes" id="UP000663760"/>
    </source>
</evidence>
<dbReference type="EMBL" id="LR746270">
    <property type="protein sequence ID" value="CAA7400082.1"/>
    <property type="molecule type" value="Genomic_DNA"/>
</dbReference>
<dbReference type="AlphaFoldDB" id="A0A7I8KRK5"/>
<evidence type="ECO:0000313" key="1">
    <source>
        <dbReference type="EMBL" id="CAA7400082.1"/>
    </source>
</evidence>
<reference evidence="1" key="1">
    <citation type="submission" date="2020-02" db="EMBL/GenBank/DDBJ databases">
        <authorList>
            <person name="Scholz U."/>
            <person name="Mascher M."/>
            <person name="Fiebig A."/>
        </authorList>
    </citation>
    <scope>NUCLEOTIDE SEQUENCE</scope>
</reference>
<organism evidence="1 2">
    <name type="scientific">Spirodela intermedia</name>
    <name type="common">Intermediate duckweed</name>
    <dbReference type="NCBI Taxonomy" id="51605"/>
    <lineage>
        <taxon>Eukaryota</taxon>
        <taxon>Viridiplantae</taxon>
        <taxon>Streptophyta</taxon>
        <taxon>Embryophyta</taxon>
        <taxon>Tracheophyta</taxon>
        <taxon>Spermatophyta</taxon>
        <taxon>Magnoliopsida</taxon>
        <taxon>Liliopsida</taxon>
        <taxon>Araceae</taxon>
        <taxon>Lemnoideae</taxon>
        <taxon>Spirodela</taxon>
    </lineage>
</organism>
<name>A0A7I8KRK5_SPIIN</name>
<dbReference type="Proteomes" id="UP000663760">
    <property type="component" value="Chromosome 7"/>
</dbReference>